<evidence type="ECO:0000256" key="3">
    <source>
        <dbReference type="ARBA" id="ARBA00022670"/>
    </source>
</evidence>
<proteinExistence type="inferred from homology"/>
<protein>
    <recommendedName>
        <fullName evidence="11">Murein endopeptidase K</fullName>
    </recommendedName>
</protein>
<keyword evidence="6" id="KW-0378">Hydrolase</keyword>
<dbReference type="RefSeq" id="WP_307279898.1">
    <property type="nucleotide sequence ID" value="NZ_JAUSZT010000003.1"/>
</dbReference>
<dbReference type="Proteomes" id="UP001237780">
    <property type="component" value="Unassembled WGS sequence"/>
</dbReference>
<feature type="region of interest" description="Disordered" evidence="12">
    <location>
        <begin position="240"/>
        <end position="322"/>
    </location>
</feature>
<evidence type="ECO:0000256" key="6">
    <source>
        <dbReference type="ARBA" id="ARBA00022801"/>
    </source>
</evidence>
<feature type="signal peptide" evidence="13">
    <location>
        <begin position="1"/>
        <end position="24"/>
    </location>
</feature>
<dbReference type="Pfam" id="PF05951">
    <property type="entry name" value="Peptidase_M15_2"/>
    <property type="match status" value="1"/>
</dbReference>
<dbReference type="SUPFAM" id="SSF55166">
    <property type="entry name" value="Hedgehog/DD-peptidase"/>
    <property type="match status" value="1"/>
</dbReference>
<evidence type="ECO:0000256" key="9">
    <source>
        <dbReference type="ARBA" id="ARBA00023316"/>
    </source>
</evidence>
<evidence type="ECO:0000256" key="7">
    <source>
        <dbReference type="ARBA" id="ARBA00022833"/>
    </source>
</evidence>
<keyword evidence="3" id="KW-0645">Protease</keyword>
<gene>
    <name evidence="14" type="ORF">QFZ34_001937</name>
</gene>
<name>A0ABU0S7N4_9HYPH</name>
<evidence type="ECO:0000256" key="12">
    <source>
        <dbReference type="SAM" id="MobiDB-lite"/>
    </source>
</evidence>
<dbReference type="EMBL" id="JAUSZT010000003">
    <property type="protein sequence ID" value="MDQ0996755.1"/>
    <property type="molecule type" value="Genomic_DNA"/>
</dbReference>
<evidence type="ECO:0000256" key="11">
    <source>
        <dbReference type="ARBA" id="ARBA00093666"/>
    </source>
</evidence>
<comment type="caution">
    <text evidence="14">The sequence shown here is derived from an EMBL/GenBank/DDBJ whole genome shotgun (WGS) entry which is preliminary data.</text>
</comment>
<evidence type="ECO:0000256" key="1">
    <source>
        <dbReference type="ARBA" id="ARBA00001947"/>
    </source>
</evidence>
<evidence type="ECO:0000256" key="8">
    <source>
        <dbReference type="ARBA" id="ARBA00023049"/>
    </source>
</evidence>
<reference evidence="14 15" key="1">
    <citation type="submission" date="2023-07" db="EMBL/GenBank/DDBJ databases">
        <title>Comparative genomics of wheat-associated soil bacteria to identify genetic determinants of phenazine resistance.</title>
        <authorList>
            <person name="Mouncey N."/>
        </authorList>
    </citation>
    <scope>NUCLEOTIDE SEQUENCE [LARGE SCALE GENOMIC DNA]</scope>
    <source>
        <strain evidence="14 15">W4I11</strain>
    </source>
</reference>
<feature type="chain" id="PRO_5046273747" description="Murein endopeptidase K" evidence="13">
    <location>
        <begin position="25"/>
        <end position="618"/>
    </location>
</feature>
<evidence type="ECO:0000256" key="10">
    <source>
        <dbReference type="ARBA" id="ARBA00093448"/>
    </source>
</evidence>
<sequence>MRAGWFAFLMVFASMLFVSAQAQAETRTLKLYFIHTKERAEITFKKNGRYQQDGLNKLNKFLRDWRRNEPTKMDPRLFDLVWSTYQKVGGRDYINVVSAYRSPTTNSMLRSRSRGVAKTSQHMLGKAMDWYLPGVKLATLRNAALKFEAGGVGYYPRSGSPFIHTDVGNVRHWPRMSRKELLAVFPDGKTMHIPTDGKPLPGYEQAVAAYESRKRSGGSIQVASSSSSRRGGKTLFGVLFGGGADEEEDSGESSVAVASAPTPARGTTRQAPAAAAESDEDSGAAPATTAGNLPGVMEPALPNRNAPAPVAAPRPETPVELTPEDNQALAFAVPVPLRRPDYAPAVATPEPSTLNALAADNSTQDSAAAIAQMIAANPAPEPAPANVAQPQMVNALVPVPFEKPRTAPKQNDMMVASIVPTQRPANIPASVQTADNDVIPVPDDDLEAIIKQSDPEHSTVVAASDPSPELPTTVGKTGGRVKKVTGNDAAQVASAAPQPSLRKTMLEAKGGDPVAMLDSGVVTTAKASKPRRQAVQEAPKAMQVASDVPERALSNEQVADTAPAVTPAVLRNETMRMAPTTVYVAGFQQKLPVADANKFTGKAVTFMQIAKFNPSHGS</sequence>
<dbReference type="InterPro" id="IPR010275">
    <property type="entry name" value="MepK"/>
</dbReference>
<comment type="cofactor">
    <cofactor evidence="1">
        <name>Zn(2+)</name>
        <dbReference type="ChEBI" id="CHEBI:29105"/>
    </cofactor>
</comment>
<evidence type="ECO:0000256" key="13">
    <source>
        <dbReference type="SAM" id="SignalP"/>
    </source>
</evidence>
<evidence type="ECO:0000256" key="5">
    <source>
        <dbReference type="ARBA" id="ARBA00022729"/>
    </source>
</evidence>
<keyword evidence="8" id="KW-0482">Metalloprotease</keyword>
<keyword evidence="7" id="KW-0862">Zinc</keyword>
<dbReference type="PANTHER" id="PTHR37425">
    <property type="match status" value="1"/>
</dbReference>
<evidence type="ECO:0000256" key="2">
    <source>
        <dbReference type="ARBA" id="ARBA00004776"/>
    </source>
</evidence>
<keyword evidence="4" id="KW-0479">Metal-binding</keyword>
<keyword evidence="15" id="KW-1185">Reference proteome</keyword>
<accession>A0ABU0S7N4</accession>
<dbReference type="CDD" id="cd14844">
    <property type="entry name" value="Zn-DD-carboxypeptidase_like"/>
    <property type="match status" value="1"/>
</dbReference>
<feature type="compositionally biased region" description="Low complexity" evidence="12">
    <location>
        <begin position="298"/>
        <end position="309"/>
    </location>
</feature>
<dbReference type="InterPro" id="IPR009045">
    <property type="entry name" value="Zn_M74/Hedgehog-like"/>
</dbReference>
<keyword evidence="9" id="KW-0961">Cell wall biogenesis/degradation</keyword>
<evidence type="ECO:0000256" key="4">
    <source>
        <dbReference type="ARBA" id="ARBA00022723"/>
    </source>
</evidence>
<organism evidence="14 15">
    <name type="scientific">Phyllobacterium ifriqiyense</name>
    <dbReference type="NCBI Taxonomy" id="314238"/>
    <lineage>
        <taxon>Bacteria</taxon>
        <taxon>Pseudomonadati</taxon>
        <taxon>Pseudomonadota</taxon>
        <taxon>Alphaproteobacteria</taxon>
        <taxon>Hyphomicrobiales</taxon>
        <taxon>Phyllobacteriaceae</taxon>
        <taxon>Phyllobacterium</taxon>
    </lineage>
</organism>
<keyword evidence="5 13" id="KW-0732">Signal</keyword>
<evidence type="ECO:0000313" key="14">
    <source>
        <dbReference type="EMBL" id="MDQ0996755.1"/>
    </source>
</evidence>
<dbReference type="Gene3D" id="3.30.1380.10">
    <property type="match status" value="1"/>
</dbReference>
<evidence type="ECO:0000313" key="15">
    <source>
        <dbReference type="Proteomes" id="UP001237780"/>
    </source>
</evidence>
<comment type="pathway">
    <text evidence="2">Cell wall biogenesis; cell wall polysaccharide biosynthesis.</text>
</comment>
<dbReference type="PANTHER" id="PTHR37425:SF1">
    <property type="entry name" value="OUTER MEMBRANE PROTEIN"/>
    <property type="match status" value="1"/>
</dbReference>
<comment type="similarity">
    <text evidence="10">Belongs to the peptidase M15 family.</text>
</comment>